<evidence type="ECO:0000259" key="6">
    <source>
        <dbReference type="SMART" id="SM00827"/>
    </source>
</evidence>
<dbReference type="InterPro" id="IPR016035">
    <property type="entry name" value="Acyl_Trfase/lysoPLipase"/>
</dbReference>
<dbReference type="GO" id="GO:0006633">
    <property type="term" value="P:fatty acid biosynthetic process"/>
    <property type="evidence" value="ECO:0007669"/>
    <property type="project" value="TreeGrafter"/>
</dbReference>
<dbReference type="InterPro" id="IPR016036">
    <property type="entry name" value="Malonyl_transacylase_ACP-bd"/>
</dbReference>
<comment type="catalytic activity">
    <reaction evidence="3 4">
        <text>holo-[ACP] + malonyl-CoA = malonyl-[ACP] + CoA</text>
        <dbReference type="Rhea" id="RHEA:41792"/>
        <dbReference type="Rhea" id="RHEA-COMP:9623"/>
        <dbReference type="Rhea" id="RHEA-COMP:9685"/>
        <dbReference type="ChEBI" id="CHEBI:57287"/>
        <dbReference type="ChEBI" id="CHEBI:57384"/>
        <dbReference type="ChEBI" id="CHEBI:64479"/>
        <dbReference type="ChEBI" id="CHEBI:78449"/>
        <dbReference type="EC" id="2.3.1.39"/>
    </reaction>
</comment>
<name>A0A9E2KDB0_9FIRM</name>
<comment type="caution">
    <text evidence="7">The sequence shown here is derived from an EMBL/GenBank/DDBJ whole genome shotgun (WGS) entry which is preliminary data.</text>
</comment>
<evidence type="ECO:0000256" key="3">
    <source>
        <dbReference type="ARBA" id="ARBA00048462"/>
    </source>
</evidence>
<evidence type="ECO:0000313" key="8">
    <source>
        <dbReference type="Proteomes" id="UP000824229"/>
    </source>
</evidence>
<reference evidence="7" key="2">
    <citation type="submission" date="2021-04" db="EMBL/GenBank/DDBJ databases">
        <authorList>
            <person name="Gilroy R."/>
        </authorList>
    </citation>
    <scope>NUCLEOTIDE SEQUENCE</scope>
    <source>
        <strain evidence="7">B5-657</strain>
    </source>
</reference>
<gene>
    <name evidence="7" type="primary">fabD</name>
    <name evidence="7" type="ORF">H9872_06115</name>
</gene>
<dbReference type="Pfam" id="PF00698">
    <property type="entry name" value="Acyl_transf_1"/>
    <property type="match status" value="1"/>
</dbReference>
<organism evidence="7 8">
    <name type="scientific">Candidatus Cellulosilyticum pullistercoris</name>
    <dbReference type="NCBI Taxonomy" id="2838521"/>
    <lineage>
        <taxon>Bacteria</taxon>
        <taxon>Bacillati</taxon>
        <taxon>Bacillota</taxon>
        <taxon>Clostridia</taxon>
        <taxon>Lachnospirales</taxon>
        <taxon>Cellulosilyticaceae</taxon>
        <taxon>Cellulosilyticum</taxon>
    </lineage>
</organism>
<keyword evidence="2 4" id="KW-0012">Acyltransferase</keyword>
<proteinExistence type="inferred from homology"/>
<dbReference type="EMBL" id="JAHLFQ010000135">
    <property type="protein sequence ID" value="MBU3804311.1"/>
    <property type="molecule type" value="Genomic_DNA"/>
</dbReference>
<dbReference type="SUPFAM" id="SSF52151">
    <property type="entry name" value="FabD/lysophospholipase-like"/>
    <property type="match status" value="1"/>
</dbReference>
<dbReference type="GO" id="GO:0004314">
    <property type="term" value="F:[acyl-carrier-protein] S-malonyltransferase activity"/>
    <property type="evidence" value="ECO:0007669"/>
    <property type="project" value="UniProtKB-EC"/>
</dbReference>
<dbReference type="SUPFAM" id="SSF55048">
    <property type="entry name" value="Probable ACP-binding domain of malonyl-CoA ACP transacylase"/>
    <property type="match status" value="1"/>
</dbReference>
<dbReference type="FunFam" id="3.30.70.250:FF:000001">
    <property type="entry name" value="Malonyl CoA-acyl carrier protein transacylase"/>
    <property type="match status" value="1"/>
</dbReference>
<dbReference type="InterPro" id="IPR004410">
    <property type="entry name" value="Malonyl_CoA-ACP_transAc_FabD"/>
</dbReference>
<sequence length="314" mass="34510">MKVALLFPGQGAQYVGMGKELYNYYTNTKEIFDKAANLLDWDVKEVCFEDQNAIINQTRYTQAALFTTNYGIYEALKAEGIRPDAVLGFSLGEYDAIAASGVLGFEETLKLVDQRASFMEECANEYPGGMSAVIGMNTDKIYEICQQVSESLGSSVTVANDNCEGQVTIAGTKEALESASKALKEAGARRVLPLKVSGAFHSPLMEAASKRLEETIQNLNFKAPQIPIVSNVTAQFMTEEEVKNNIPLQVIKGVRFRESVLYLLEQGFDTFIEVGPKCTLSNLVKKISSDVVVYNVENIETLKMTIEKVGGMRA</sequence>
<dbReference type="AlphaFoldDB" id="A0A9E2KDB0"/>
<dbReference type="GO" id="GO:0005829">
    <property type="term" value="C:cytosol"/>
    <property type="evidence" value="ECO:0007669"/>
    <property type="project" value="TreeGrafter"/>
</dbReference>
<dbReference type="SMART" id="SM00827">
    <property type="entry name" value="PKS_AT"/>
    <property type="match status" value="1"/>
</dbReference>
<dbReference type="EC" id="2.3.1.39" evidence="4"/>
<keyword evidence="1 4" id="KW-0808">Transferase</keyword>
<accession>A0A9E2KDB0</accession>
<dbReference type="Proteomes" id="UP000824229">
    <property type="component" value="Unassembled WGS sequence"/>
</dbReference>
<evidence type="ECO:0000313" key="7">
    <source>
        <dbReference type="EMBL" id="MBU3804311.1"/>
    </source>
</evidence>
<feature type="active site" evidence="5">
    <location>
        <position position="201"/>
    </location>
</feature>
<evidence type="ECO:0000256" key="2">
    <source>
        <dbReference type="ARBA" id="ARBA00023315"/>
    </source>
</evidence>
<evidence type="ECO:0000256" key="4">
    <source>
        <dbReference type="PIRNR" id="PIRNR000446"/>
    </source>
</evidence>
<feature type="domain" description="Malonyl-CoA:ACP transacylase (MAT)" evidence="6">
    <location>
        <begin position="6"/>
        <end position="304"/>
    </location>
</feature>
<reference evidence="7" key="1">
    <citation type="journal article" date="2021" name="PeerJ">
        <title>Extensive microbial diversity within the chicken gut microbiome revealed by metagenomics and culture.</title>
        <authorList>
            <person name="Gilroy R."/>
            <person name="Ravi A."/>
            <person name="Getino M."/>
            <person name="Pursley I."/>
            <person name="Horton D.L."/>
            <person name="Alikhan N.F."/>
            <person name="Baker D."/>
            <person name="Gharbi K."/>
            <person name="Hall N."/>
            <person name="Watson M."/>
            <person name="Adriaenssens E.M."/>
            <person name="Foster-Nyarko E."/>
            <person name="Jarju S."/>
            <person name="Secka A."/>
            <person name="Antonio M."/>
            <person name="Oren A."/>
            <person name="Chaudhuri R.R."/>
            <person name="La Ragione R."/>
            <person name="Hildebrand F."/>
            <person name="Pallen M.J."/>
        </authorList>
    </citation>
    <scope>NUCLEOTIDE SEQUENCE</scope>
    <source>
        <strain evidence="7">B5-657</strain>
    </source>
</reference>
<protein>
    <recommendedName>
        <fullName evidence="4">Malonyl CoA-acyl carrier protein transacylase</fullName>
        <ecNumber evidence="4">2.3.1.39</ecNumber>
    </recommendedName>
</protein>
<dbReference type="PANTHER" id="PTHR42681">
    <property type="entry name" value="MALONYL-COA-ACYL CARRIER PROTEIN TRANSACYLASE, MITOCHONDRIAL"/>
    <property type="match status" value="1"/>
</dbReference>
<dbReference type="Gene3D" id="3.30.70.250">
    <property type="entry name" value="Malonyl-CoA ACP transacylase, ACP-binding"/>
    <property type="match status" value="1"/>
</dbReference>
<feature type="active site" evidence="5">
    <location>
        <position position="90"/>
    </location>
</feature>
<dbReference type="InterPro" id="IPR014043">
    <property type="entry name" value="Acyl_transferase_dom"/>
</dbReference>
<evidence type="ECO:0000256" key="1">
    <source>
        <dbReference type="ARBA" id="ARBA00022679"/>
    </source>
</evidence>
<comment type="similarity">
    <text evidence="4">Belongs to the fabD family.</text>
</comment>
<dbReference type="InterPro" id="IPR050858">
    <property type="entry name" value="Mal-CoA-ACP_Trans/PKS_FabD"/>
</dbReference>
<dbReference type="InterPro" id="IPR001227">
    <property type="entry name" value="Ac_transferase_dom_sf"/>
</dbReference>
<dbReference type="Gene3D" id="3.40.366.10">
    <property type="entry name" value="Malonyl-Coenzyme A Acyl Carrier Protein, domain 2"/>
    <property type="match status" value="1"/>
</dbReference>
<dbReference type="PIRSF" id="PIRSF000446">
    <property type="entry name" value="Mct"/>
    <property type="match status" value="1"/>
</dbReference>
<evidence type="ECO:0000256" key="5">
    <source>
        <dbReference type="PIRSR" id="PIRSR000446-1"/>
    </source>
</evidence>
<dbReference type="NCBIfam" id="TIGR00128">
    <property type="entry name" value="fabD"/>
    <property type="match status" value="1"/>
</dbReference>
<dbReference type="InterPro" id="IPR024925">
    <property type="entry name" value="Malonyl_CoA-ACP_transAc"/>
</dbReference>
<dbReference type="PANTHER" id="PTHR42681:SF1">
    <property type="entry name" value="MALONYL-COA-ACYL CARRIER PROTEIN TRANSACYLASE, MITOCHONDRIAL"/>
    <property type="match status" value="1"/>
</dbReference>